<accession>A0ABT9AB76</accession>
<dbReference type="Proteomes" id="UP001167796">
    <property type="component" value="Unassembled WGS sequence"/>
</dbReference>
<dbReference type="EMBL" id="JAUQSX010000003">
    <property type="protein sequence ID" value="MDO7846246.1"/>
    <property type="molecule type" value="Genomic_DNA"/>
</dbReference>
<dbReference type="PANTHER" id="PTHR18964">
    <property type="entry name" value="ROK (REPRESSOR, ORF, KINASE) FAMILY"/>
    <property type="match status" value="1"/>
</dbReference>
<name>A0ABT9AB76_9BACT</name>
<dbReference type="PROSITE" id="PS01125">
    <property type="entry name" value="ROK"/>
    <property type="match status" value="1"/>
</dbReference>
<protein>
    <submittedName>
        <fullName evidence="1">ROK family protein</fullName>
    </submittedName>
</protein>
<evidence type="ECO:0000313" key="1">
    <source>
        <dbReference type="EMBL" id="MDO7846246.1"/>
    </source>
</evidence>
<dbReference type="Gene3D" id="3.30.420.40">
    <property type="match status" value="2"/>
</dbReference>
<comment type="caution">
    <text evidence="1">The sequence shown here is derived from an EMBL/GenBank/DDBJ whole genome shotgun (WGS) entry which is preliminary data.</text>
</comment>
<dbReference type="SUPFAM" id="SSF53067">
    <property type="entry name" value="Actin-like ATPase domain"/>
    <property type="match status" value="1"/>
</dbReference>
<dbReference type="PANTHER" id="PTHR18964:SF174">
    <property type="entry name" value="D-ALLOSE KINASE-RELATED"/>
    <property type="match status" value="1"/>
</dbReference>
<dbReference type="Pfam" id="PF00480">
    <property type="entry name" value="ROK"/>
    <property type="match status" value="1"/>
</dbReference>
<dbReference type="InterPro" id="IPR049874">
    <property type="entry name" value="ROK_cs"/>
</dbReference>
<sequence>MSTFNSNENLWGCNLGNNTIEGVILKSAREPETLFSLQIPTESDLGYEHVLERVKTLLNEMQAAAGYQPARLGLATPGTLVTRTGLLKNTNIACLEGQPLAADLAARLGVQTTVGNDANCLTLGETRLGVVAERFPDAKIVFGILMDRGIGGGLVVNGQIVRGNNGITGEWGHIYLNPAEPHPCFCGKRGCIESILSVPALERFYKEICGTPRPLAEIEDRAEAGDSAARATLQRLTNFFGHALSILVNVLDPDVIVIGGQTSTINRLYTDGPHVIASYVIDHHFETPVVQAKLGDLAVAYGAALLLA</sequence>
<reference evidence="1" key="1">
    <citation type="submission" date="2023-07" db="EMBL/GenBank/DDBJ databases">
        <authorList>
            <person name="Kim M.K."/>
        </authorList>
    </citation>
    <scope>NUCLEOTIDE SEQUENCE</scope>
    <source>
        <strain evidence="1">M29</strain>
    </source>
</reference>
<organism evidence="1 2">
    <name type="scientific">Hymenobacter mellowenesis</name>
    <dbReference type="NCBI Taxonomy" id="3063995"/>
    <lineage>
        <taxon>Bacteria</taxon>
        <taxon>Pseudomonadati</taxon>
        <taxon>Bacteroidota</taxon>
        <taxon>Cytophagia</taxon>
        <taxon>Cytophagales</taxon>
        <taxon>Hymenobacteraceae</taxon>
        <taxon>Hymenobacter</taxon>
    </lineage>
</organism>
<dbReference type="RefSeq" id="WP_305010935.1">
    <property type="nucleotide sequence ID" value="NZ_JAUQSX010000003.1"/>
</dbReference>
<dbReference type="InterPro" id="IPR043129">
    <property type="entry name" value="ATPase_NBD"/>
</dbReference>
<keyword evidence="2" id="KW-1185">Reference proteome</keyword>
<proteinExistence type="predicted"/>
<dbReference type="InterPro" id="IPR000600">
    <property type="entry name" value="ROK"/>
</dbReference>
<evidence type="ECO:0000313" key="2">
    <source>
        <dbReference type="Proteomes" id="UP001167796"/>
    </source>
</evidence>
<gene>
    <name evidence="1" type="ORF">Q5H92_07760</name>
</gene>